<dbReference type="Pfam" id="PF10087">
    <property type="entry name" value="DUF2325"/>
    <property type="match status" value="1"/>
</dbReference>
<evidence type="ECO:0000313" key="3">
    <source>
        <dbReference type="Proteomes" id="UP000886752"/>
    </source>
</evidence>
<protein>
    <submittedName>
        <fullName evidence="2">DUF2325 domain-containing protein</fullName>
    </submittedName>
</protein>
<reference evidence="2" key="2">
    <citation type="submission" date="2021-04" db="EMBL/GenBank/DDBJ databases">
        <authorList>
            <person name="Gilroy R."/>
        </authorList>
    </citation>
    <scope>NUCLEOTIDE SEQUENCE</scope>
    <source>
        <strain evidence="2">ChiHecec2B26-446</strain>
    </source>
</reference>
<accession>A0A9D1PUC6</accession>
<evidence type="ECO:0000313" key="2">
    <source>
        <dbReference type="EMBL" id="HIV99876.1"/>
    </source>
</evidence>
<comment type="similarity">
    <text evidence="1">Belongs to the UPF0751 family.</text>
</comment>
<dbReference type="InterPro" id="IPR016772">
    <property type="entry name" value="UCP020408"/>
</dbReference>
<name>A0A9D1PUC6_9BACT</name>
<dbReference type="EMBL" id="DXHV01000018">
    <property type="protein sequence ID" value="HIV99876.1"/>
    <property type="molecule type" value="Genomic_DNA"/>
</dbReference>
<dbReference type="Proteomes" id="UP000886752">
    <property type="component" value="Unassembled WGS sequence"/>
</dbReference>
<comment type="caution">
    <text evidence="2">The sequence shown here is derived from an EMBL/GenBank/DDBJ whole genome shotgun (WGS) entry which is preliminary data.</text>
</comment>
<proteinExistence type="inferred from homology"/>
<reference evidence="2" key="1">
    <citation type="journal article" date="2021" name="PeerJ">
        <title>Extensive microbial diversity within the chicken gut microbiome revealed by metagenomics and culture.</title>
        <authorList>
            <person name="Gilroy R."/>
            <person name="Ravi A."/>
            <person name="Getino M."/>
            <person name="Pursley I."/>
            <person name="Horton D.L."/>
            <person name="Alikhan N.F."/>
            <person name="Baker D."/>
            <person name="Gharbi K."/>
            <person name="Hall N."/>
            <person name="Watson M."/>
            <person name="Adriaenssens E.M."/>
            <person name="Foster-Nyarko E."/>
            <person name="Jarju S."/>
            <person name="Secka A."/>
            <person name="Antonio M."/>
            <person name="Oren A."/>
            <person name="Chaudhuri R.R."/>
            <person name="La Ragione R."/>
            <person name="Hildebrand F."/>
            <person name="Pallen M.J."/>
        </authorList>
    </citation>
    <scope>NUCLEOTIDE SEQUENCE</scope>
    <source>
        <strain evidence="2">ChiHecec2B26-446</strain>
    </source>
</reference>
<dbReference type="AlphaFoldDB" id="A0A9D1PUC6"/>
<sequence>MSITLIGGIDRLKQDYIKTAKKRGVDLKCILHDTPDFKARIGSPDAVVIFTKQISHEARRKALEHARSQNIQVHMLHSCSVSSLCRCFRDS</sequence>
<evidence type="ECO:0000256" key="1">
    <source>
        <dbReference type="ARBA" id="ARBA00007189"/>
    </source>
</evidence>
<gene>
    <name evidence="2" type="ORF">H9894_01605</name>
</gene>
<organism evidence="2 3">
    <name type="scientific">Candidatus Desulfovibrio intestinipullorum</name>
    <dbReference type="NCBI Taxonomy" id="2838536"/>
    <lineage>
        <taxon>Bacteria</taxon>
        <taxon>Pseudomonadati</taxon>
        <taxon>Thermodesulfobacteriota</taxon>
        <taxon>Desulfovibrionia</taxon>
        <taxon>Desulfovibrionales</taxon>
        <taxon>Desulfovibrionaceae</taxon>
        <taxon>Desulfovibrio</taxon>
    </lineage>
</organism>